<reference evidence="1 2" key="1">
    <citation type="journal article" date="2013" name="PLoS ONE">
        <title>Comparative Genomic Characterization of Three Streptococcus parauberis Strains in Fish Pathogen, as Assessed by Wide-Genome Analyses.</title>
        <authorList>
            <person name="Nho S.W."/>
            <person name="Hikima J."/>
            <person name="Park S.B."/>
            <person name="Jang H.B."/>
            <person name="Cha I.S."/>
            <person name="Yasuike M."/>
            <person name="Nakamura Y."/>
            <person name="Fujiwara A."/>
            <person name="Sano M."/>
            <person name="Kanai K."/>
            <person name="Kondo H."/>
            <person name="Hirono I."/>
            <person name="Takeyama H."/>
            <person name="Aoki T."/>
            <person name="Jung T.S."/>
        </authorList>
    </citation>
    <scope>NUCLEOTIDE SEQUENCE [LARGE SCALE GENOMIC DNA]</scope>
    <source>
        <strain evidence="1 2">KRS-02083</strain>
    </source>
</reference>
<dbReference type="EMBL" id="ALYM01000001">
    <property type="protein sequence ID" value="EMG26264.1"/>
    <property type="molecule type" value="Genomic_DNA"/>
</dbReference>
<evidence type="ECO:0000313" key="2">
    <source>
        <dbReference type="Proteomes" id="UP000011769"/>
    </source>
</evidence>
<organism evidence="1 2">
    <name type="scientific">Streptococcus parauberis KRS-02083</name>
    <dbReference type="NCBI Taxonomy" id="1207545"/>
    <lineage>
        <taxon>Bacteria</taxon>
        <taxon>Bacillati</taxon>
        <taxon>Bacillota</taxon>
        <taxon>Bacilli</taxon>
        <taxon>Lactobacillales</taxon>
        <taxon>Streptococcaceae</taxon>
        <taxon>Streptococcus</taxon>
    </lineage>
</organism>
<name>A0ABP2T0P5_9STRE</name>
<comment type="caution">
    <text evidence="1">The sequence shown here is derived from an EMBL/GenBank/DDBJ whole genome shotgun (WGS) entry which is preliminary data.</text>
</comment>
<dbReference type="RefSeq" id="WP_004234402.1">
    <property type="nucleotide sequence ID" value="NZ_ALYM01000001.1"/>
</dbReference>
<sequence>MKKYIGVKNVWVKGFIDKKGDIIIPVDNQGAFHVIPAPYKNEATWKYDVEVEE</sequence>
<proteinExistence type="predicted"/>
<dbReference type="Proteomes" id="UP000011769">
    <property type="component" value="Unassembled WGS sequence"/>
</dbReference>
<keyword evidence="2" id="KW-1185">Reference proteome</keyword>
<protein>
    <submittedName>
        <fullName evidence="1">Uncharacterized protein</fullName>
    </submittedName>
</protein>
<accession>A0ABP2T0P5</accession>
<evidence type="ECO:0000313" key="1">
    <source>
        <dbReference type="EMBL" id="EMG26264.1"/>
    </source>
</evidence>
<gene>
    <name evidence="1" type="ORF">SPJ1_0226</name>
</gene>